<proteinExistence type="predicted"/>
<sequence length="1569" mass="176409">MASFLSATSNRGCRDRREAAFRGCWKRGAQISRAPVEDSAGVEFQNSSSVGENDSSISKPTVDAEGKVHSKRAQKSKRNQYQNICEKRKQTPNWGLVGRLMWEASLMNMDRRTLQEIERALEVAIKNLEHFKTAEEILEQLVTEAKQEEGKTAGVIDATFTNFIAALNSRKRKLQTELVVNTSSYITDVHKVQLSITEKKSSLDGAIKIARGLKAKNSFKSCHSLNQVLCNLKMTVEDDVSKLDNLKTRALPRFYINGDKSTSLLENMGKILLDKTDLHSFGDSSIKLSSKEQGFKSATLPRGKTKDDLSVEENDLKILAEECDVQLDGSCARVQQMPQLPTPKYLATLPQTVCTPDVIIEEIIEDYPENSPELVLVSCVIHPCHFYVRMLSQKKMLIHLEKILKQFCNSKNTSPTDILELGARVFVKSKEHGIWCRATVIELIPKQNTNEGKPCGPTKYKICDVAMMQVFFIDSGHSEALTVSGFANDVAMNPEHATLEYVVTEDLCSVVRVPDFLIEAQLGGINKLALKCSLKDIVPKRSSEGWNRAARTEFLKMVNNKTVQMRVFREEDSVLIVDLMKPPANKISSDMPISLRDALVFLDLASFRTELADQSENSVPLQYCPPVMPQESTEAAVVVTYIISPGDFYIQMLDSPESAFFLKKIEEVYKTESGDNLEILCPIQDQPCIAKFEDGVWYRAQVIGLPGHQQAEVKYVDYGNTAKINVKDMRKIKDEFLASPAKAIRCKLSHIEPCKGTNEWSSKSKCRFEEMIHEKVMLCFFTEKLPDNTFSVELYESVPAVPNVSRSINSLLVNEGLALNVPRNPQTSAIAYNEVWDPPPEETFTKEAEVLNSGCTELSQMEDLALECNKELQVRISHIVSPSKIFVQMQSAEKLLNSLQEKISATYNMSEEEETVQWEMGMNCAADIHGLDQWNRGRVCKIVSENTVEVFFFDFGTTKTVNTICLRKLDENLMSVGPLAVECFLTDLRPAGGTEQWTATACDTLIQYLSGAMVKIIIQEKKASPFPVKMFHRDDGLYTDVSEYMIKKGLAFRKRRTDLIQALPEKSQEIRLKQENTDINKSTAVSGNILRSCAPEEAELPVTDHEDKESEKSADLSRAVVTYKPPAIPSLNQFSAVVSYVADNGTIYVIPKSQEQQLSKLMSDIQNNVRCLGLLEPYSWKQGEACVVRGPDTLWYRGEVTEVGSGTIRVRYLDFGYIEKIPQCHLYPTVLYADVPPFSIPCQLHKTKPVGSTWQQDAVELLQELLTKRLVLIHIEERPDGPWENISVKLFFSGMSLSSFMAYHKHCISEEEDGDIPKLNIAVCSDEPLEENCEISYEELLLSEIDTPLLPPYTFPSLPVLGALFPVKVTHLVSPNEVYISVDQSENSTLKSEREDSGTDLNSDCKTLKETLTWWNQNIESCPCLTDFRKEMPCLAQYIDGSWYRAKLLSVKEFNPLLIMVLFVDYGATDKLPTSRLRQIPPNLMQHPVQAVKVLLAGFKPSLCDSKTERIPYCPEWSIDALWAMIDCVQGKCLQASLLTHSPDYTVFLYEAGCLVHMKLVEMGLAVLS</sequence>
<dbReference type="PROSITE" id="PS50304">
    <property type="entry name" value="TUDOR"/>
    <property type="match status" value="4"/>
</dbReference>
<evidence type="ECO:0000313" key="5">
    <source>
        <dbReference type="RefSeq" id="XP_015284965.1"/>
    </source>
</evidence>
<dbReference type="CDD" id="cd20418">
    <property type="entry name" value="Tudor_TDRD4_rpt5"/>
    <property type="match status" value="1"/>
</dbReference>
<feature type="domain" description="Tudor" evidence="3">
    <location>
        <begin position="1427"/>
        <end position="1487"/>
    </location>
</feature>
<evidence type="ECO:0000256" key="2">
    <source>
        <dbReference type="SAM" id="MobiDB-lite"/>
    </source>
</evidence>
<dbReference type="Pfam" id="PF00567">
    <property type="entry name" value="TUDOR"/>
    <property type="match status" value="5"/>
</dbReference>
<gene>
    <name evidence="5" type="primary">RNF17</name>
</gene>
<evidence type="ECO:0000259" key="3">
    <source>
        <dbReference type="PROSITE" id="PS50304"/>
    </source>
</evidence>
<dbReference type="InterPro" id="IPR047845">
    <property type="entry name" value="RNF17-like_TUDOR_rpt1"/>
</dbReference>
<accession>A0ABM1LG78</accession>
<dbReference type="InterPro" id="IPR035437">
    <property type="entry name" value="SNase_OB-fold_sf"/>
</dbReference>
<dbReference type="Proteomes" id="UP000694871">
    <property type="component" value="Unplaced"/>
</dbReference>
<dbReference type="GeneID" id="107125991"/>
<keyword evidence="4" id="KW-1185">Reference proteome</keyword>
<dbReference type="SMART" id="SM00333">
    <property type="entry name" value="TUDOR"/>
    <property type="match status" value="4"/>
</dbReference>
<evidence type="ECO:0000313" key="4">
    <source>
        <dbReference type="Proteomes" id="UP000694871"/>
    </source>
</evidence>
<dbReference type="InterPro" id="IPR047847">
    <property type="entry name" value="RNF17-like_TUDOR_rpt2"/>
</dbReference>
<dbReference type="Gene3D" id="2.30.30.140">
    <property type="match status" value="5"/>
</dbReference>
<feature type="compositionally biased region" description="Basic residues" evidence="2">
    <location>
        <begin position="69"/>
        <end position="78"/>
    </location>
</feature>
<name>A0ABM1LG78_GEKJA</name>
<feature type="region of interest" description="Disordered" evidence="2">
    <location>
        <begin position="36"/>
        <end position="81"/>
    </location>
</feature>
<organism evidence="4 5">
    <name type="scientific">Gekko japonicus</name>
    <name type="common">Schlegel's Japanese gecko</name>
    <dbReference type="NCBI Taxonomy" id="146911"/>
    <lineage>
        <taxon>Eukaryota</taxon>
        <taxon>Metazoa</taxon>
        <taxon>Chordata</taxon>
        <taxon>Craniata</taxon>
        <taxon>Vertebrata</taxon>
        <taxon>Euteleostomi</taxon>
        <taxon>Lepidosauria</taxon>
        <taxon>Squamata</taxon>
        <taxon>Bifurcata</taxon>
        <taxon>Gekkota</taxon>
        <taxon>Gekkonidae</taxon>
        <taxon>Gekkoninae</taxon>
        <taxon>Gekko</taxon>
    </lineage>
</organism>
<dbReference type="PANTHER" id="PTHR16442:SF1">
    <property type="entry name" value="RING FINGER PROTEIN 17"/>
    <property type="match status" value="1"/>
</dbReference>
<feature type="coiled-coil region" evidence="1">
    <location>
        <begin position="114"/>
        <end position="151"/>
    </location>
</feature>
<feature type="compositionally biased region" description="Polar residues" evidence="2">
    <location>
        <begin position="44"/>
        <end position="59"/>
    </location>
</feature>
<feature type="domain" description="Tudor" evidence="3">
    <location>
        <begin position="1179"/>
        <end position="1236"/>
    </location>
</feature>
<reference evidence="5" key="1">
    <citation type="submission" date="2025-08" db="UniProtKB">
        <authorList>
            <consortium name="RefSeq"/>
        </authorList>
    </citation>
    <scope>IDENTIFICATION</scope>
</reference>
<evidence type="ECO:0000256" key="1">
    <source>
        <dbReference type="SAM" id="Coils"/>
    </source>
</evidence>
<dbReference type="InterPro" id="IPR047850">
    <property type="entry name" value="RNF17-like_TUDOR_rpt5"/>
</dbReference>
<dbReference type="InterPro" id="IPR002999">
    <property type="entry name" value="Tudor"/>
</dbReference>
<dbReference type="CDD" id="cd20415">
    <property type="entry name" value="Tudor_TDRD4_rpt2"/>
    <property type="match status" value="1"/>
</dbReference>
<dbReference type="SUPFAM" id="SSF63748">
    <property type="entry name" value="Tudor/PWWP/MBT"/>
    <property type="match status" value="5"/>
</dbReference>
<dbReference type="SUPFAM" id="SSF50199">
    <property type="entry name" value="Staphylococcal nuclease"/>
    <property type="match status" value="1"/>
</dbReference>
<protein>
    <submittedName>
        <fullName evidence="5">RING finger protein 17</fullName>
    </submittedName>
</protein>
<feature type="domain" description="Tudor" evidence="3">
    <location>
        <begin position="917"/>
        <end position="976"/>
    </location>
</feature>
<feature type="domain" description="Tudor" evidence="3">
    <location>
        <begin position="681"/>
        <end position="739"/>
    </location>
</feature>
<dbReference type="Gene3D" id="2.40.50.90">
    <property type="match status" value="4"/>
</dbReference>
<dbReference type="RefSeq" id="XP_015284965.1">
    <property type="nucleotide sequence ID" value="XM_015429479.1"/>
</dbReference>
<keyword evidence="1" id="KW-0175">Coiled coil</keyword>
<dbReference type="PANTHER" id="PTHR16442">
    <property type="entry name" value="RING FINGER PROTEIN 17"/>
    <property type="match status" value="1"/>
</dbReference>
<dbReference type="CDD" id="cd20414">
    <property type="entry name" value="Tudor_TDRD4_rpt1"/>
    <property type="match status" value="1"/>
</dbReference>